<reference evidence="1" key="1">
    <citation type="journal article" date="2023" name="PLoS Negl. Trop. Dis.">
        <title>A genome sequence for Biomphalaria pfeifferi, the major vector snail for the human-infecting parasite Schistosoma mansoni.</title>
        <authorList>
            <person name="Bu L."/>
            <person name="Lu L."/>
            <person name="Laidemitt M.R."/>
            <person name="Zhang S.M."/>
            <person name="Mutuku M."/>
            <person name="Mkoji G."/>
            <person name="Steinauer M."/>
            <person name="Loker E.S."/>
        </authorList>
    </citation>
    <scope>NUCLEOTIDE SEQUENCE</scope>
    <source>
        <strain evidence="1">KasaAsao</strain>
    </source>
</reference>
<sequence length="49" mass="5716">KYLLENSFHAKAKEGVRYWEIYRPKPTKYGRYAMGAYKTFLGLGSAPRT</sequence>
<dbReference type="AlphaFoldDB" id="A0AAD8ARC5"/>
<protein>
    <submittedName>
        <fullName evidence="1">Uncharacterized protein</fullName>
    </submittedName>
</protein>
<comment type="caution">
    <text evidence="1">The sequence shown here is derived from an EMBL/GenBank/DDBJ whole genome shotgun (WGS) entry which is preliminary data.</text>
</comment>
<evidence type="ECO:0000313" key="2">
    <source>
        <dbReference type="Proteomes" id="UP001233172"/>
    </source>
</evidence>
<dbReference type="Proteomes" id="UP001233172">
    <property type="component" value="Unassembled WGS sequence"/>
</dbReference>
<gene>
    <name evidence="1" type="ORF">Bpfe_029628</name>
</gene>
<dbReference type="EMBL" id="JASAOG010000295">
    <property type="protein sequence ID" value="KAK0040960.1"/>
    <property type="molecule type" value="Genomic_DNA"/>
</dbReference>
<name>A0AAD8ARC5_BIOPF</name>
<reference evidence="1" key="2">
    <citation type="submission" date="2023-04" db="EMBL/GenBank/DDBJ databases">
        <authorList>
            <person name="Bu L."/>
            <person name="Lu L."/>
            <person name="Laidemitt M.R."/>
            <person name="Zhang S.M."/>
            <person name="Mutuku M."/>
            <person name="Mkoji G."/>
            <person name="Steinauer M."/>
            <person name="Loker E.S."/>
        </authorList>
    </citation>
    <scope>NUCLEOTIDE SEQUENCE</scope>
    <source>
        <strain evidence="1">KasaAsao</strain>
        <tissue evidence="1">Whole Snail</tissue>
    </source>
</reference>
<organism evidence="1 2">
    <name type="scientific">Biomphalaria pfeifferi</name>
    <name type="common">Bloodfluke planorb</name>
    <name type="synonym">Freshwater snail</name>
    <dbReference type="NCBI Taxonomy" id="112525"/>
    <lineage>
        <taxon>Eukaryota</taxon>
        <taxon>Metazoa</taxon>
        <taxon>Spiralia</taxon>
        <taxon>Lophotrochozoa</taxon>
        <taxon>Mollusca</taxon>
        <taxon>Gastropoda</taxon>
        <taxon>Heterobranchia</taxon>
        <taxon>Euthyneura</taxon>
        <taxon>Panpulmonata</taxon>
        <taxon>Hygrophila</taxon>
        <taxon>Lymnaeoidea</taxon>
        <taxon>Planorbidae</taxon>
        <taxon>Biomphalaria</taxon>
    </lineage>
</organism>
<proteinExistence type="predicted"/>
<evidence type="ECO:0000313" key="1">
    <source>
        <dbReference type="EMBL" id="KAK0040960.1"/>
    </source>
</evidence>
<accession>A0AAD8ARC5</accession>
<feature type="non-terminal residue" evidence="1">
    <location>
        <position position="49"/>
    </location>
</feature>
<keyword evidence="2" id="KW-1185">Reference proteome</keyword>